<evidence type="ECO:0000256" key="1">
    <source>
        <dbReference type="ARBA" id="ARBA00005614"/>
    </source>
</evidence>
<keyword evidence="5" id="KW-0378">Hydrolase</keyword>
<dbReference type="PANTHER" id="PTHR47268">
    <property type="entry name" value="ACYLPHOSPHATASE"/>
    <property type="match status" value="1"/>
</dbReference>
<dbReference type="GO" id="GO:0003998">
    <property type="term" value="F:acylphosphatase activity"/>
    <property type="evidence" value="ECO:0007669"/>
    <property type="project" value="UniProtKB-EC"/>
</dbReference>
<evidence type="ECO:0000256" key="4">
    <source>
        <dbReference type="ARBA" id="ARBA00047645"/>
    </source>
</evidence>
<organism evidence="8 9">
    <name type="scientific">Pseudolactococcus hodotermopsidis</name>
    <dbReference type="NCBI Taxonomy" id="2709157"/>
    <lineage>
        <taxon>Bacteria</taxon>
        <taxon>Bacillati</taxon>
        <taxon>Bacillota</taxon>
        <taxon>Bacilli</taxon>
        <taxon>Lactobacillales</taxon>
        <taxon>Streptococcaceae</taxon>
        <taxon>Pseudolactococcus</taxon>
    </lineage>
</organism>
<keyword evidence="9" id="KW-1185">Reference proteome</keyword>
<accession>A0A6A0BAH6</accession>
<dbReference type="SUPFAM" id="SSF54975">
    <property type="entry name" value="Acylphosphatase/BLUF domain-like"/>
    <property type="match status" value="1"/>
</dbReference>
<evidence type="ECO:0000313" key="9">
    <source>
        <dbReference type="Proteomes" id="UP000480303"/>
    </source>
</evidence>
<dbReference type="NCBIfam" id="NF011008">
    <property type="entry name" value="PRK14434.1"/>
    <property type="match status" value="1"/>
</dbReference>
<dbReference type="InterPro" id="IPR036046">
    <property type="entry name" value="Acylphosphatase-like_dom_sf"/>
</dbReference>
<reference evidence="8 9" key="1">
    <citation type="submission" date="2020-02" db="EMBL/GenBank/DDBJ databases">
        <title>Draft genome sequence of Lactococcus sp. Hs30E4-3.</title>
        <authorList>
            <person name="Noda S."/>
            <person name="Yuki M."/>
            <person name="Ohkuma M."/>
        </authorList>
    </citation>
    <scope>NUCLEOTIDE SEQUENCE [LARGE SCALE GENOMIC DNA]</scope>
    <source>
        <strain evidence="8 9">Hs30E4-3</strain>
    </source>
</reference>
<dbReference type="PANTHER" id="PTHR47268:SF4">
    <property type="entry name" value="ACYLPHOSPHATASE"/>
    <property type="match status" value="1"/>
</dbReference>
<evidence type="ECO:0000256" key="3">
    <source>
        <dbReference type="ARBA" id="ARBA00015991"/>
    </source>
</evidence>
<evidence type="ECO:0000313" key="8">
    <source>
        <dbReference type="EMBL" id="GFH41645.1"/>
    </source>
</evidence>
<evidence type="ECO:0000256" key="5">
    <source>
        <dbReference type="PROSITE-ProRule" id="PRU00520"/>
    </source>
</evidence>
<name>A0A6A0BAH6_9LACT</name>
<dbReference type="InterPro" id="IPR020456">
    <property type="entry name" value="Acylphosphatase"/>
</dbReference>
<comment type="similarity">
    <text evidence="1 6">Belongs to the acylphosphatase family.</text>
</comment>
<evidence type="ECO:0000256" key="6">
    <source>
        <dbReference type="RuleBase" id="RU004168"/>
    </source>
</evidence>
<gene>
    <name evidence="8" type="ORF">Hs30E_01960</name>
</gene>
<dbReference type="Proteomes" id="UP000480303">
    <property type="component" value="Unassembled WGS sequence"/>
</dbReference>
<dbReference type="RefSeq" id="WP_172207326.1">
    <property type="nucleotide sequence ID" value="NZ_BLLI01000003.1"/>
</dbReference>
<comment type="caution">
    <text evidence="8">The sequence shown here is derived from an EMBL/GenBank/DDBJ whole genome shotgun (WGS) entry which is preliminary data.</text>
</comment>
<dbReference type="EMBL" id="BLLI01000003">
    <property type="protein sequence ID" value="GFH41645.1"/>
    <property type="molecule type" value="Genomic_DNA"/>
</dbReference>
<feature type="active site" evidence="5">
    <location>
        <position position="18"/>
    </location>
</feature>
<dbReference type="PROSITE" id="PS00150">
    <property type="entry name" value="ACYLPHOSPHATASE_1"/>
    <property type="match status" value="1"/>
</dbReference>
<dbReference type="Gene3D" id="3.30.70.100">
    <property type="match status" value="1"/>
</dbReference>
<evidence type="ECO:0000256" key="2">
    <source>
        <dbReference type="ARBA" id="ARBA00012150"/>
    </source>
</evidence>
<dbReference type="Pfam" id="PF00708">
    <property type="entry name" value="Acylphosphatase"/>
    <property type="match status" value="1"/>
</dbReference>
<comment type="catalytic activity">
    <reaction evidence="4 5">
        <text>an acyl phosphate + H2O = a carboxylate + phosphate + H(+)</text>
        <dbReference type="Rhea" id="RHEA:14965"/>
        <dbReference type="ChEBI" id="CHEBI:15377"/>
        <dbReference type="ChEBI" id="CHEBI:15378"/>
        <dbReference type="ChEBI" id="CHEBI:29067"/>
        <dbReference type="ChEBI" id="CHEBI:43474"/>
        <dbReference type="ChEBI" id="CHEBI:59918"/>
        <dbReference type="EC" id="3.6.1.7"/>
    </reaction>
</comment>
<feature type="domain" description="Acylphosphatase-like" evidence="7">
    <location>
        <begin position="3"/>
        <end position="91"/>
    </location>
</feature>
<dbReference type="PROSITE" id="PS51160">
    <property type="entry name" value="ACYLPHOSPHATASE_3"/>
    <property type="match status" value="1"/>
</dbReference>
<dbReference type="InterPro" id="IPR017968">
    <property type="entry name" value="Acylphosphatase_CS"/>
</dbReference>
<dbReference type="AlphaFoldDB" id="A0A6A0BAH6"/>
<proteinExistence type="inferred from homology"/>
<sequence>MKKVIMNVSGRVQGVGFRFATYQLALSLDIKGTVKNEDNGSVTIQAQTDKTLNMQTFINEVRKSPAKFGRVDYLDVKLANFPDFKKFTMLN</sequence>
<dbReference type="InterPro" id="IPR001792">
    <property type="entry name" value="Acylphosphatase-like_dom"/>
</dbReference>
<feature type="active site" evidence="5">
    <location>
        <position position="36"/>
    </location>
</feature>
<protein>
    <recommendedName>
        <fullName evidence="3 5">acylphosphatase</fullName>
        <ecNumber evidence="2 5">3.6.1.7</ecNumber>
    </recommendedName>
</protein>
<dbReference type="EC" id="3.6.1.7" evidence="2 5"/>
<evidence type="ECO:0000259" key="7">
    <source>
        <dbReference type="PROSITE" id="PS51160"/>
    </source>
</evidence>